<dbReference type="InterPro" id="IPR028098">
    <property type="entry name" value="Glyco_trans_4-like_N"/>
</dbReference>
<sequence>MNIWIFNHYARTPKQSGGTRHFELASYLVKKGCSVTIFASSFSHNKKEEMITYNSQRYQVEYIDGVKFVWLKTIPYKNSLKRIMNFISYSVNAYKVAMKDFKDEKVDLIIGSTVHPLAALAAYFVSKKLNAKFYFEERDLWPQTFIDFGKLKEKSLLSRVLFKVENFLYQKADKIIVLFNKATDYVVSKGVERDKVIYLPNGVNTGNHLDIKPSPEVDKIFREINNRFIVIYTGSHGIANHLKPILDLAKTTSKLDPSGKIHFLLVGNGPVKKDLIKGASDLNLKNISFADPVKKSDIPYLLSKADASYISIMDSPLYKWGFSMNKLYDYMAAGLPIFMYSNPAIVGEYSNLKGAIVSNDNVELAEQIVRLSNDSQMIEQMNRSLKVHVEENYSWNKLGQRFYNEFQLDKWGKYDSNKKTV</sequence>
<dbReference type="SUPFAM" id="SSF53756">
    <property type="entry name" value="UDP-Glycosyltransferase/glycogen phosphorylase"/>
    <property type="match status" value="1"/>
</dbReference>
<dbReference type="Pfam" id="PF13692">
    <property type="entry name" value="Glyco_trans_1_4"/>
    <property type="match status" value="1"/>
</dbReference>
<proteinExistence type="predicted"/>
<comment type="caution">
    <text evidence="2">The sequence shown here is derived from an EMBL/GenBank/DDBJ whole genome shotgun (WGS) entry which is preliminary data.</text>
</comment>
<evidence type="ECO:0000259" key="1">
    <source>
        <dbReference type="Pfam" id="PF13439"/>
    </source>
</evidence>
<dbReference type="PANTHER" id="PTHR12526:SF622">
    <property type="entry name" value="GLYCOSYLTRANSFERASE (GROUP I)"/>
    <property type="match status" value="1"/>
</dbReference>
<accession>A0A429XZG0</accession>
<dbReference type="OrthoDB" id="9811902at2"/>
<evidence type="ECO:0000313" key="3">
    <source>
        <dbReference type="Proteomes" id="UP000287156"/>
    </source>
</evidence>
<dbReference type="GO" id="GO:0016740">
    <property type="term" value="F:transferase activity"/>
    <property type="evidence" value="ECO:0007669"/>
    <property type="project" value="UniProtKB-KW"/>
</dbReference>
<dbReference type="Gene3D" id="3.40.50.2000">
    <property type="entry name" value="Glycogen Phosphorylase B"/>
    <property type="match status" value="2"/>
</dbReference>
<gene>
    <name evidence="2" type="ORF">D4T97_010925</name>
</gene>
<dbReference type="AlphaFoldDB" id="A0A429XZG0"/>
<dbReference type="RefSeq" id="WP_126050590.1">
    <property type="nucleotide sequence ID" value="NZ_QYTV02000004.1"/>
</dbReference>
<name>A0A429XZG0_9BACI</name>
<organism evidence="2 3">
    <name type="scientific">Siminovitchia acidinfaciens</name>
    <dbReference type="NCBI Taxonomy" id="2321395"/>
    <lineage>
        <taxon>Bacteria</taxon>
        <taxon>Bacillati</taxon>
        <taxon>Bacillota</taxon>
        <taxon>Bacilli</taxon>
        <taxon>Bacillales</taxon>
        <taxon>Bacillaceae</taxon>
        <taxon>Siminovitchia</taxon>
    </lineage>
</organism>
<evidence type="ECO:0000313" key="2">
    <source>
        <dbReference type="EMBL" id="RST74184.1"/>
    </source>
</evidence>
<dbReference type="Pfam" id="PF13439">
    <property type="entry name" value="Glyco_transf_4"/>
    <property type="match status" value="1"/>
</dbReference>
<dbReference type="CDD" id="cd03794">
    <property type="entry name" value="GT4_WbuB-like"/>
    <property type="match status" value="1"/>
</dbReference>
<keyword evidence="3" id="KW-1185">Reference proteome</keyword>
<dbReference type="PANTHER" id="PTHR12526">
    <property type="entry name" value="GLYCOSYLTRANSFERASE"/>
    <property type="match status" value="1"/>
</dbReference>
<reference evidence="2" key="1">
    <citation type="submission" date="2018-12" db="EMBL/GenBank/DDBJ databases">
        <authorList>
            <person name="Sun L."/>
            <person name="Chen Z."/>
        </authorList>
    </citation>
    <scope>NUCLEOTIDE SEQUENCE [LARGE SCALE GENOMIC DNA]</scope>
    <source>
        <strain evidence="2">3-2-2</strain>
    </source>
</reference>
<feature type="domain" description="Glycosyltransferase subfamily 4-like N-terminal" evidence="1">
    <location>
        <begin position="22"/>
        <end position="205"/>
    </location>
</feature>
<dbReference type="Proteomes" id="UP000287156">
    <property type="component" value="Unassembled WGS sequence"/>
</dbReference>
<protein>
    <submittedName>
        <fullName evidence="2">Glycosyltransferase WbuB</fullName>
    </submittedName>
</protein>
<dbReference type="EMBL" id="QYTV02000004">
    <property type="protein sequence ID" value="RST74184.1"/>
    <property type="molecule type" value="Genomic_DNA"/>
</dbReference>